<dbReference type="Pfam" id="PF09364">
    <property type="entry name" value="XFP_N"/>
    <property type="match status" value="1"/>
</dbReference>
<evidence type="ECO:0000313" key="3">
    <source>
        <dbReference type="Proteomes" id="UP000198762"/>
    </source>
</evidence>
<dbReference type="Proteomes" id="UP000198762">
    <property type="component" value="Unassembled WGS sequence"/>
</dbReference>
<dbReference type="InterPro" id="IPR005593">
    <property type="entry name" value="Xul5P/Fru6P_PKetolase"/>
</dbReference>
<dbReference type="SUPFAM" id="SSF52518">
    <property type="entry name" value="Thiamin diphosphate-binding fold (THDP-binding)"/>
    <property type="match status" value="2"/>
</dbReference>
<keyword evidence="3" id="KW-1185">Reference proteome</keyword>
<dbReference type="InterPro" id="IPR009014">
    <property type="entry name" value="Transketo_C/PFOR_II"/>
</dbReference>
<dbReference type="InterPro" id="IPR018970">
    <property type="entry name" value="Xul5P/Fru6P_PKetolase_N"/>
</dbReference>
<dbReference type="Pfam" id="PF03894">
    <property type="entry name" value="XFP"/>
    <property type="match status" value="1"/>
</dbReference>
<dbReference type="InterPro" id="IPR029061">
    <property type="entry name" value="THDP-binding"/>
</dbReference>
<evidence type="ECO:0000259" key="1">
    <source>
        <dbReference type="Pfam" id="PF09364"/>
    </source>
</evidence>
<reference evidence="3" key="1">
    <citation type="submission" date="2016-10" db="EMBL/GenBank/DDBJ databases">
        <authorList>
            <person name="Varghese N."/>
            <person name="Submissions S."/>
        </authorList>
    </citation>
    <scope>NUCLEOTIDE SEQUENCE [LARGE SCALE GENOMIC DNA]</scope>
    <source>
        <strain evidence="3">CGMCC 1.6489</strain>
    </source>
</reference>
<protein>
    <submittedName>
        <fullName evidence="2">Phosphoketolase</fullName>
    </submittedName>
</protein>
<gene>
    <name evidence="2" type="ORF">SAMN04487962_12719</name>
</gene>
<name>A0A1I0HDE4_9GAMM</name>
<dbReference type="Gene3D" id="3.40.50.970">
    <property type="match status" value="2"/>
</dbReference>
<dbReference type="AlphaFoldDB" id="A0A1I0HDE4"/>
<accession>A0A1I0HDE4</accession>
<evidence type="ECO:0000313" key="2">
    <source>
        <dbReference type="EMBL" id="SET81858.1"/>
    </source>
</evidence>
<dbReference type="RefSeq" id="WP_091854521.1">
    <property type="nucleotide sequence ID" value="NZ_FOHZ01000027.1"/>
</dbReference>
<dbReference type="STRING" id="430453.SAMN04487962_12719"/>
<sequence>MNGYSIEDSHRIQQRAAQYRQRYPQFANWAKGRGVIEHTDLTQVRVFDLCQELVCAGRYDSLDDALIIFEAADTLTNAAMWLVAHMTYASRVDLSGQPLAADDFKENPQGHTGGSLNMVPAYLGYTAANALAGLTRSWLMGQGHCVAAIESVNILLGNLHPEQQARYTLDEVGLSRLVSDFYSYAVTPDGTPGVPLGSHVNPHTAGGLIEGGYLGFAELQYTHMPLPGERLVAFLSDGAFEEQRGSDWASRWWRAEDCGLVTPVMIANGRRIDQRSTIFLQGGTDWFRQHLELNGFYPILIDGRDPAAFIWGIFEAESRLQACSEQVSAGHMRYPVKLPYLIAETVKGYGFYGAGSNAAHGTPLPAIPRFDEVSRRHFNESIARLFVPEIEIHGARDVLATHRADDRPAEKDHPLSCRDVKLQTVPEPVWLQTAVSESPMVAIDRQFVALVKANPALRIRLGNPDELRSNQMNQSLDLLKHRTLTPEPGLAESLHGSVITALNEEAVVSAALGNKGGMNLVVSYEAFAMKMIGALRQEIIFARHQKSLGRPARWLSVPVIATSHLWENGKNEQSHQDPAFGEVLMGEMSDTARVVYPPDCNSAVACLNECFRTQGQFWAMTVPKAKLPAVFDGRQAVQLLRNGAIALGEAGDVQLIAVGAYQLRVCLEVAEALAQRGLSSGVVCLLEPGRFRSPRDPIESGHQSGTSYRAELFPHDTKLRVFVCHMRPEALLGICRPLDLGPDRTLAFGYENHGGTLDTSGLLQANKCDAHSIVQAILSKSGSSGADKATL</sequence>
<organism evidence="2 3">
    <name type="scientific">Marinobacter segnicrescens</name>
    <dbReference type="NCBI Taxonomy" id="430453"/>
    <lineage>
        <taxon>Bacteria</taxon>
        <taxon>Pseudomonadati</taxon>
        <taxon>Pseudomonadota</taxon>
        <taxon>Gammaproteobacteria</taxon>
        <taxon>Pseudomonadales</taxon>
        <taxon>Marinobacteraceae</taxon>
        <taxon>Marinobacter</taxon>
    </lineage>
</organism>
<dbReference type="GO" id="GO:0005975">
    <property type="term" value="P:carbohydrate metabolic process"/>
    <property type="evidence" value="ECO:0007669"/>
    <property type="project" value="InterPro"/>
</dbReference>
<dbReference type="OrthoDB" id="9758450at2"/>
<dbReference type="PANTHER" id="PTHR31273:SF0">
    <property type="entry name" value="PHOSPHOKETOLASE-RELATED"/>
    <property type="match status" value="1"/>
</dbReference>
<dbReference type="EMBL" id="FOHZ01000027">
    <property type="protein sequence ID" value="SET81858.1"/>
    <property type="molecule type" value="Genomic_DNA"/>
</dbReference>
<dbReference type="SUPFAM" id="SSF52922">
    <property type="entry name" value="TK C-terminal domain-like"/>
    <property type="match status" value="1"/>
</dbReference>
<dbReference type="GO" id="GO:0016832">
    <property type="term" value="F:aldehyde-lyase activity"/>
    <property type="evidence" value="ECO:0007669"/>
    <property type="project" value="InterPro"/>
</dbReference>
<dbReference type="PANTHER" id="PTHR31273">
    <property type="entry name" value="PHOSPHOKETOLASE-RELATED"/>
    <property type="match status" value="1"/>
</dbReference>
<proteinExistence type="predicted"/>
<feature type="domain" description="Xylulose 5-phosphate/Fructose 6-phosphate phosphoketolase N-terminal" evidence="1">
    <location>
        <begin position="73"/>
        <end position="309"/>
    </location>
</feature>